<dbReference type="AlphaFoldDB" id="A0AAD3M6Q1"/>
<dbReference type="Proteomes" id="UP001279410">
    <property type="component" value="Unassembled WGS sequence"/>
</dbReference>
<evidence type="ECO:0000313" key="3">
    <source>
        <dbReference type="EMBL" id="GLD48489.1"/>
    </source>
</evidence>
<feature type="domain" description="H15" evidence="2">
    <location>
        <begin position="1"/>
        <end position="75"/>
    </location>
</feature>
<feature type="region of interest" description="Disordered" evidence="1">
    <location>
        <begin position="74"/>
        <end position="106"/>
    </location>
</feature>
<dbReference type="Gene3D" id="1.10.10.10">
    <property type="entry name" value="Winged helix-like DNA-binding domain superfamily/Winged helix DNA-binding domain"/>
    <property type="match status" value="1"/>
</dbReference>
<dbReference type="GO" id="GO:0006334">
    <property type="term" value="P:nucleosome assembly"/>
    <property type="evidence" value="ECO:0007669"/>
    <property type="project" value="InterPro"/>
</dbReference>
<dbReference type="EMBL" id="BRZM01000005">
    <property type="protein sequence ID" value="GLD48489.1"/>
    <property type="molecule type" value="Genomic_DNA"/>
</dbReference>
<evidence type="ECO:0000313" key="4">
    <source>
        <dbReference type="Proteomes" id="UP001279410"/>
    </source>
</evidence>
<dbReference type="InterPro" id="IPR036388">
    <property type="entry name" value="WH-like_DNA-bd_sf"/>
</dbReference>
<feature type="compositionally biased region" description="Basic residues" evidence="1">
    <location>
        <begin position="96"/>
        <end position="106"/>
    </location>
</feature>
<reference evidence="3" key="1">
    <citation type="submission" date="2022-08" db="EMBL/GenBank/DDBJ databases">
        <title>Genome sequencing of akame (Lates japonicus).</title>
        <authorList>
            <person name="Hashiguchi Y."/>
            <person name="Takahashi H."/>
        </authorList>
    </citation>
    <scope>NUCLEOTIDE SEQUENCE</scope>
    <source>
        <strain evidence="3">Kochi</strain>
    </source>
</reference>
<protein>
    <submittedName>
        <fullName evidence="3">Histone H1-like protein</fullName>
    </submittedName>
</protein>
<dbReference type="SUPFAM" id="SSF46785">
    <property type="entry name" value="Winged helix' DNA-binding domain"/>
    <property type="match status" value="1"/>
</dbReference>
<dbReference type="GO" id="GO:0003677">
    <property type="term" value="F:DNA binding"/>
    <property type="evidence" value="ECO:0007669"/>
    <property type="project" value="InterPro"/>
</dbReference>
<dbReference type="PROSITE" id="PS51504">
    <property type="entry name" value="H15"/>
    <property type="match status" value="1"/>
</dbReference>
<dbReference type="GO" id="GO:0000786">
    <property type="term" value="C:nucleosome"/>
    <property type="evidence" value="ECO:0007669"/>
    <property type="project" value="InterPro"/>
</dbReference>
<evidence type="ECO:0000259" key="2">
    <source>
        <dbReference type="PROSITE" id="PS51504"/>
    </source>
</evidence>
<dbReference type="InterPro" id="IPR005818">
    <property type="entry name" value="Histone_H1/H5_H15"/>
</dbReference>
<organism evidence="3 4">
    <name type="scientific">Lates japonicus</name>
    <name type="common">Japanese lates</name>
    <dbReference type="NCBI Taxonomy" id="270547"/>
    <lineage>
        <taxon>Eukaryota</taxon>
        <taxon>Metazoa</taxon>
        <taxon>Chordata</taxon>
        <taxon>Craniata</taxon>
        <taxon>Vertebrata</taxon>
        <taxon>Euteleostomi</taxon>
        <taxon>Actinopterygii</taxon>
        <taxon>Neopterygii</taxon>
        <taxon>Teleostei</taxon>
        <taxon>Neoteleostei</taxon>
        <taxon>Acanthomorphata</taxon>
        <taxon>Carangaria</taxon>
        <taxon>Carangaria incertae sedis</taxon>
        <taxon>Centropomidae</taxon>
        <taxon>Lates</taxon>
    </lineage>
</organism>
<evidence type="ECO:0000256" key="1">
    <source>
        <dbReference type="SAM" id="MobiDB-lite"/>
    </source>
</evidence>
<proteinExistence type="predicted"/>
<sequence>MKTVAASKDKKGVSYVSLRKALGAQGYDVEHNSAHIKRAIKSLIQKGVLVSDRRSGAWPFKAGKVETQEVVRLPPPQSQCQQQAKVKGRCQEASSRRRSQRQPRHH</sequence>
<name>A0AAD3M6Q1_LATJO</name>
<dbReference type="InterPro" id="IPR036390">
    <property type="entry name" value="WH_DNA-bd_sf"/>
</dbReference>
<comment type="caution">
    <text evidence="3">The sequence shown here is derived from an EMBL/GenBank/DDBJ whole genome shotgun (WGS) entry which is preliminary data.</text>
</comment>
<accession>A0AAD3M6Q1</accession>
<dbReference type="Pfam" id="PF00538">
    <property type="entry name" value="Linker_histone"/>
    <property type="match status" value="1"/>
</dbReference>
<keyword evidence="4" id="KW-1185">Reference proteome</keyword>
<gene>
    <name evidence="3" type="ORF">AKAME5_000246800</name>
</gene>